<dbReference type="Pfam" id="PF24733">
    <property type="entry name" value="DUF7684"/>
    <property type="match status" value="1"/>
</dbReference>
<dbReference type="InterPro" id="IPR056101">
    <property type="entry name" value="DUF7684"/>
</dbReference>
<gene>
    <name evidence="2" type="ORF">INR99_06565</name>
</gene>
<sequence length="142" mass="15922">MNQAYKYIALCPEAVLPEPGSSMPYKAIIWIESPSTAQWREAVCYWLVKSGCLYALCVGTDCEIWHDLIDETLLEEFGWQGIPDDRSIMTTWHTEETLGQVYEFAQLHARHPAVALDGLSILHITEKVMPPELLAAALANCA</sequence>
<reference evidence="2 3" key="1">
    <citation type="submission" date="2020-10" db="EMBL/GenBank/DDBJ databases">
        <title>The genome sequence of Chitinilyticum litopenaei 4Y14.</title>
        <authorList>
            <person name="Liu Y."/>
        </authorList>
    </citation>
    <scope>NUCLEOTIDE SEQUENCE [LARGE SCALE GENOMIC DNA]</scope>
    <source>
        <strain evidence="2 3">4Y14</strain>
    </source>
</reference>
<proteinExistence type="predicted"/>
<protein>
    <recommendedName>
        <fullName evidence="1">DUF7684 domain-containing protein</fullName>
    </recommendedName>
</protein>
<dbReference type="EMBL" id="JADFUA010000003">
    <property type="protein sequence ID" value="MBE9609004.1"/>
    <property type="molecule type" value="Genomic_DNA"/>
</dbReference>
<name>A0A8J7KAD0_9NEIS</name>
<feature type="domain" description="DUF7684" evidence="1">
    <location>
        <begin position="6"/>
        <end position="137"/>
    </location>
</feature>
<comment type="caution">
    <text evidence="2">The sequence shown here is derived from an EMBL/GenBank/DDBJ whole genome shotgun (WGS) entry which is preliminary data.</text>
</comment>
<organism evidence="2 3">
    <name type="scientific">Chitinilyticum piscinae</name>
    <dbReference type="NCBI Taxonomy" id="2866724"/>
    <lineage>
        <taxon>Bacteria</taxon>
        <taxon>Pseudomonadati</taxon>
        <taxon>Pseudomonadota</taxon>
        <taxon>Betaproteobacteria</taxon>
        <taxon>Neisseriales</taxon>
        <taxon>Chitinibacteraceae</taxon>
        <taxon>Chitinilyticum</taxon>
    </lineage>
</organism>
<dbReference type="AlphaFoldDB" id="A0A8J7KAD0"/>
<keyword evidence="3" id="KW-1185">Reference proteome</keyword>
<evidence type="ECO:0000313" key="3">
    <source>
        <dbReference type="Proteomes" id="UP000604481"/>
    </source>
</evidence>
<dbReference type="RefSeq" id="WP_194115528.1">
    <property type="nucleotide sequence ID" value="NZ_JADFUA010000003.1"/>
</dbReference>
<accession>A0A8J7KAD0</accession>
<evidence type="ECO:0000313" key="2">
    <source>
        <dbReference type="EMBL" id="MBE9609004.1"/>
    </source>
</evidence>
<dbReference type="Proteomes" id="UP000604481">
    <property type="component" value="Unassembled WGS sequence"/>
</dbReference>
<evidence type="ECO:0000259" key="1">
    <source>
        <dbReference type="Pfam" id="PF24733"/>
    </source>
</evidence>